<dbReference type="Gene3D" id="3.40.630.30">
    <property type="match status" value="1"/>
</dbReference>
<evidence type="ECO:0000313" key="8">
    <source>
        <dbReference type="Proteomes" id="UP000184192"/>
    </source>
</evidence>
<proteinExistence type="inferred from homology"/>
<organism evidence="7 8">
    <name type="scientific">Bacteroides stercorirosoris</name>
    <dbReference type="NCBI Taxonomy" id="871324"/>
    <lineage>
        <taxon>Bacteria</taxon>
        <taxon>Pseudomonadati</taxon>
        <taxon>Bacteroidota</taxon>
        <taxon>Bacteroidia</taxon>
        <taxon>Bacteroidales</taxon>
        <taxon>Bacteroidaceae</taxon>
        <taxon>Bacteroides</taxon>
    </lineage>
</organism>
<dbReference type="NCBIfam" id="TIGR01575">
    <property type="entry name" value="rimI"/>
    <property type="match status" value="1"/>
</dbReference>
<dbReference type="InterPro" id="IPR006464">
    <property type="entry name" value="AcTrfase_RimI/Ard1"/>
</dbReference>
<comment type="function">
    <text evidence="5">Acetylates the N-terminal alanine of ribosomal protein bS18.</text>
</comment>
<dbReference type="InterPro" id="IPR050680">
    <property type="entry name" value="YpeA/RimI_acetyltransf"/>
</dbReference>
<comment type="subcellular location">
    <subcellularLocation>
        <location evidence="5">Cytoplasm</location>
    </subcellularLocation>
</comment>
<dbReference type="GO" id="GO:0005737">
    <property type="term" value="C:cytoplasm"/>
    <property type="evidence" value="ECO:0007669"/>
    <property type="project" value="UniProtKB-SubCell"/>
</dbReference>
<dbReference type="Proteomes" id="UP000184192">
    <property type="component" value="Unassembled WGS sequence"/>
</dbReference>
<evidence type="ECO:0000313" key="7">
    <source>
        <dbReference type="EMBL" id="SHI99716.1"/>
    </source>
</evidence>
<dbReference type="RefSeq" id="WP_025832605.1">
    <property type="nucleotide sequence ID" value="NZ_CAMQWZ010000006.1"/>
</dbReference>
<reference evidence="8" key="1">
    <citation type="submission" date="2016-11" db="EMBL/GenBank/DDBJ databases">
        <authorList>
            <person name="Varghese N."/>
            <person name="Submissions S."/>
        </authorList>
    </citation>
    <scope>NUCLEOTIDE SEQUENCE [LARGE SCALE GENOMIC DNA]</scope>
    <source>
        <strain evidence="8">DSM 26884</strain>
    </source>
</reference>
<protein>
    <recommendedName>
        <fullName evidence="5">[Ribosomal protein bS18]-alanine N-acetyltransferase</fullName>
        <ecNumber evidence="5">2.3.1.266</ecNumber>
    </recommendedName>
</protein>
<keyword evidence="8" id="KW-1185">Reference proteome</keyword>
<dbReference type="EMBL" id="FQZN01000012">
    <property type="protein sequence ID" value="SHI99716.1"/>
    <property type="molecule type" value="Genomic_DNA"/>
</dbReference>
<dbReference type="AlphaFoldDB" id="A0A1M6FPW5"/>
<dbReference type="InterPro" id="IPR016181">
    <property type="entry name" value="Acyl_CoA_acyltransferase"/>
</dbReference>
<dbReference type="eggNOG" id="COG0456">
    <property type="taxonomic scope" value="Bacteria"/>
</dbReference>
<dbReference type="GO" id="GO:0008999">
    <property type="term" value="F:protein-N-terminal-alanine acetyltransferase activity"/>
    <property type="evidence" value="ECO:0007669"/>
    <property type="project" value="UniProtKB-EC"/>
</dbReference>
<evidence type="ECO:0000256" key="1">
    <source>
        <dbReference type="ARBA" id="ARBA00005395"/>
    </source>
</evidence>
<dbReference type="Pfam" id="PF00583">
    <property type="entry name" value="Acetyltransf_1"/>
    <property type="match status" value="1"/>
</dbReference>
<dbReference type="GeneID" id="92712364"/>
<name>A0A1M6FPW5_9BACE</name>
<comment type="similarity">
    <text evidence="1 5">Belongs to the acetyltransferase family. RimI subfamily.</text>
</comment>
<evidence type="ECO:0000256" key="2">
    <source>
        <dbReference type="ARBA" id="ARBA00022490"/>
    </source>
</evidence>
<evidence type="ECO:0000256" key="5">
    <source>
        <dbReference type="RuleBase" id="RU363094"/>
    </source>
</evidence>
<dbReference type="PANTHER" id="PTHR43420">
    <property type="entry name" value="ACETYLTRANSFERASE"/>
    <property type="match status" value="1"/>
</dbReference>
<accession>A0A1M6FPW5</accession>
<evidence type="ECO:0000259" key="6">
    <source>
        <dbReference type="PROSITE" id="PS51186"/>
    </source>
</evidence>
<dbReference type="PANTHER" id="PTHR43420:SF44">
    <property type="entry name" value="ACETYLTRANSFERASE YPEA"/>
    <property type="match status" value="1"/>
</dbReference>
<keyword evidence="3 7" id="KW-0808">Transferase</keyword>
<sequence length="153" mass="17746">MAQEFIFRTAVPGDIPVIMEIEQICFRQDSFSRRQFAYLITRAQGHFLIVEYRGRIAGYLSLLINRRACSLRIYSVAVHPDFRGKGVGQWLIDQGVNVAYEEKLKKITLEVSMSNLSAIRLYEKNGFAYAGIRKNYYHDGTDAHYMQKQITNR</sequence>
<evidence type="ECO:0000256" key="4">
    <source>
        <dbReference type="ARBA" id="ARBA00023315"/>
    </source>
</evidence>
<dbReference type="CDD" id="cd04301">
    <property type="entry name" value="NAT_SF"/>
    <property type="match status" value="1"/>
</dbReference>
<evidence type="ECO:0000256" key="3">
    <source>
        <dbReference type="ARBA" id="ARBA00022679"/>
    </source>
</evidence>
<keyword evidence="4" id="KW-0012">Acyltransferase</keyword>
<keyword evidence="2 5" id="KW-0963">Cytoplasm</keyword>
<feature type="domain" description="N-acetyltransferase" evidence="6">
    <location>
        <begin position="5"/>
        <end position="151"/>
    </location>
</feature>
<dbReference type="SUPFAM" id="SSF55729">
    <property type="entry name" value="Acyl-CoA N-acyltransferases (Nat)"/>
    <property type="match status" value="1"/>
</dbReference>
<gene>
    <name evidence="7" type="ORF">SAMN05444350_112147</name>
</gene>
<dbReference type="EC" id="2.3.1.266" evidence="5"/>
<comment type="catalytic activity">
    <reaction evidence="5">
        <text>N-terminal L-alanyl-[ribosomal protein bS18] + acetyl-CoA = N-terminal N(alpha)-acetyl-L-alanyl-[ribosomal protein bS18] + CoA + H(+)</text>
        <dbReference type="Rhea" id="RHEA:43756"/>
        <dbReference type="Rhea" id="RHEA-COMP:10676"/>
        <dbReference type="Rhea" id="RHEA-COMP:10677"/>
        <dbReference type="ChEBI" id="CHEBI:15378"/>
        <dbReference type="ChEBI" id="CHEBI:57287"/>
        <dbReference type="ChEBI" id="CHEBI:57288"/>
        <dbReference type="ChEBI" id="CHEBI:64718"/>
        <dbReference type="ChEBI" id="CHEBI:83683"/>
        <dbReference type="EC" id="2.3.1.266"/>
    </reaction>
</comment>
<dbReference type="InterPro" id="IPR000182">
    <property type="entry name" value="GNAT_dom"/>
</dbReference>
<dbReference type="PROSITE" id="PS51186">
    <property type="entry name" value="GNAT"/>
    <property type="match status" value="1"/>
</dbReference>